<dbReference type="GO" id="GO:0004674">
    <property type="term" value="F:protein serine/threonine kinase activity"/>
    <property type="evidence" value="ECO:0007669"/>
    <property type="project" value="UniProtKB-EC"/>
</dbReference>
<dbReference type="PROSITE" id="PS00107">
    <property type="entry name" value="PROTEIN_KINASE_ATP"/>
    <property type="match status" value="1"/>
</dbReference>
<dbReference type="InterPro" id="IPR042095">
    <property type="entry name" value="SUMF_sf"/>
</dbReference>
<dbReference type="Pfam" id="PF03781">
    <property type="entry name" value="FGE-sulfatase"/>
    <property type="match status" value="2"/>
</dbReference>
<evidence type="ECO:0000313" key="3">
    <source>
        <dbReference type="EMBL" id="GCE58306.1"/>
    </source>
</evidence>
<dbReference type="Proteomes" id="UP000289660">
    <property type="component" value="Unassembled WGS sequence"/>
</dbReference>
<gene>
    <name evidence="3" type="primary">afsK</name>
    <name evidence="3" type="ORF">MiAbB_00212</name>
</gene>
<dbReference type="InterPro" id="IPR017441">
    <property type="entry name" value="Protein_kinase_ATP_BS"/>
</dbReference>
<dbReference type="InterPro" id="IPR005532">
    <property type="entry name" value="SUMF_dom"/>
</dbReference>
<dbReference type="Pfam" id="PF00069">
    <property type="entry name" value="Pkinase"/>
    <property type="match status" value="1"/>
</dbReference>
<dbReference type="InterPro" id="IPR016187">
    <property type="entry name" value="CTDL_fold"/>
</dbReference>
<protein>
    <submittedName>
        <fullName evidence="3">Serine/threonine-protein kinase AfsK</fullName>
        <ecNumber evidence="3">2.7.11.1</ecNumber>
    </submittedName>
</protein>
<keyword evidence="3" id="KW-0808">Transferase</keyword>
<dbReference type="InterPro" id="IPR051043">
    <property type="entry name" value="Sulfatase_Mod_Factor_Kinase"/>
</dbReference>
<dbReference type="Gene3D" id="3.90.1580.10">
    <property type="entry name" value="paralog of FGE (formylglycine-generating enzyme)"/>
    <property type="match status" value="2"/>
</dbReference>
<dbReference type="PROSITE" id="PS50011">
    <property type="entry name" value="PROTEIN_KINASE_DOM"/>
    <property type="match status" value="1"/>
</dbReference>
<accession>A0A402D7X1</accession>
<evidence type="ECO:0000313" key="4">
    <source>
        <dbReference type="Proteomes" id="UP000289660"/>
    </source>
</evidence>
<evidence type="ECO:0000256" key="1">
    <source>
        <dbReference type="PROSITE-ProRule" id="PRU10141"/>
    </source>
</evidence>
<dbReference type="SUPFAM" id="SSF56112">
    <property type="entry name" value="Protein kinase-like (PK-like)"/>
    <property type="match status" value="1"/>
</dbReference>
<feature type="domain" description="Protein kinase" evidence="2">
    <location>
        <begin position="17"/>
        <end position="268"/>
    </location>
</feature>
<keyword evidence="1" id="KW-0067">ATP-binding</keyword>
<comment type="caution">
    <text evidence="3">The sequence shown here is derived from an EMBL/GenBank/DDBJ whole genome shotgun (WGS) entry which is preliminary data.</text>
</comment>
<dbReference type="RefSeq" id="WP_130756317.1">
    <property type="nucleotide sequence ID" value="NZ_BIFY01000002.1"/>
</dbReference>
<dbReference type="GO" id="GO:0005524">
    <property type="term" value="F:ATP binding"/>
    <property type="evidence" value="ECO:0007669"/>
    <property type="project" value="UniProtKB-UniRule"/>
</dbReference>
<proteinExistence type="predicted"/>
<dbReference type="PANTHER" id="PTHR23150">
    <property type="entry name" value="SULFATASE MODIFYING FACTOR 1, 2"/>
    <property type="match status" value="1"/>
</dbReference>
<reference evidence="4" key="1">
    <citation type="submission" date="2018-12" db="EMBL/GenBank/DDBJ databases">
        <title>Genome sequence of Microcystis aeruginosa NIES-4285.</title>
        <authorList>
            <person name="Tanabe Y."/>
        </authorList>
    </citation>
    <scope>NUCLEOTIDE SEQUENCE [LARGE SCALE GENOMIC DNA]</scope>
    <source>
        <strain evidence="4">NIES-4285</strain>
    </source>
</reference>
<dbReference type="Gene3D" id="1.10.510.10">
    <property type="entry name" value="Transferase(Phosphotransferase) domain 1"/>
    <property type="match status" value="1"/>
</dbReference>
<feature type="binding site" evidence="1">
    <location>
        <position position="49"/>
    </location>
    <ligand>
        <name>ATP</name>
        <dbReference type="ChEBI" id="CHEBI:30616"/>
    </ligand>
</feature>
<dbReference type="CDD" id="cd14014">
    <property type="entry name" value="STKc_PknB_like"/>
    <property type="match status" value="1"/>
</dbReference>
<keyword evidence="1" id="KW-0547">Nucleotide-binding</keyword>
<dbReference type="SMART" id="SM00220">
    <property type="entry name" value="S_TKc"/>
    <property type="match status" value="1"/>
</dbReference>
<dbReference type="InterPro" id="IPR000719">
    <property type="entry name" value="Prot_kinase_dom"/>
</dbReference>
<sequence length="788" mass="88607">MLEQMMRMLEGQQIGPYRLNKFLGAGGFGGVFHASEMVRNTSVQEVAIKVIPESSDDKLIELTNARKLEHSNLIKAYSVGEFTFFNTEMLYLVMELAQGSLENHIAKGGLSADEIKNITAQVAQGLNYLHGQNKVHRDLKPGNILKVNQQYKLADFGLIRTLNNKSHTQTVHNSGTIIYMPPEAFRGDISSAWDLWSLGIMLIEMTTNQLPYKFNNDIHQLMAKVMNCDLQIPSLPKEFKPIIEGCLQKDRKQRWTAQQVLNALQPVGWTSPPSPPPAPAAVKKPVSPIPLIASPTPFTEKLPNRVTLEMVSLPAGQFLMGSPDSDPDAWDAEKPPHQVKVNSFAIGKYPVTQAQYEAVMGKNPSRFKNNLQNPVERVSCNDAKAFCQKLSQITGKTYRLPTEAEWEYACRAGTTTRYYFGDDANQLGDYAWYKGNSRYKTHPVGEKKPNAWGLYDMSGNVFEWCEDDWHNSYENAPKDGSAWLTNDTDYQIVRGGSWSFNPNDCRSAYRSSNDRRDYIDLTIGFRVVCGVGGESIATVTSTPLPKESPTPLTNFTEKLPNRVTLEMVNLPAGQFLMGSPDYESEKPPHQVKVNSFAIGKYPVTQAQYQAVMGTNPSRFQNNLQNPVESVSWHDAQAFCQKLSQITGKTYRLPTEAEWEYACRAGTTTRYYFGDHANQLGDYAWYDGNSQGKTHPVGDKKPNAWGLYDMSGNVWEWCEDNWHDNYIGVPTDGSAWIKNNNDNDYRIPRGGSWCNSPALCRSAYRLSYNRRDVFSHLGFRVVCGAGRTL</sequence>
<dbReference type="GO" id="GO:0120147">
    <property type="term" value="F:formylglycine-generating oxidase activity"/>
    <property type="evidence" value="ECO:0007669"/>
    <property type="project" value="TreeGrafter"/>
</dbReference>
<name>A0A402D7X1_MICAE</name>
<dbReference type="PANTHER" id="PTHR23150:SF19">
    <property type="entry name" value="FORMYLGLYCINE-GENERATING ENZYME"/>
    <property type="match status" value="1"/>
</dbReference>
<dbReference type="InterPro" id="IPR011009">
    <property type="entry name" value="Kinase-like_dom_sf"/>
</dbReference>
<dbReference type="AlphaFoldDB" id="A0A402D7X1"/>
<organism evidence="3 4">
    <name type="scientific">Microcystis aeruginosa NIES-4285</name>
    <dbReference type="NCBI Taxonomy" id="2497681"/>
    <lineage>
        <taxon>Bacteria</taxon>
        <taxon>Bacillati</taxon>
        <taxon>Cyanobacteriota</taxon>
        <taxon>Cyanophyceae</taxon>
        <taxon>Oscillatoriophycideae</taxon>
        <taxon>Chroococcales</taxon>
        <taxon>Microcystaceae</taxon>
        <taxon>Microcystis</taxon>
    </lineage>
</organism>
<keyword evidence="3" id="KW-0418">Kinase</keyword>
<dbReference type="EMBL" id="BIFY01000002">
    <property type="protein sequence ID" value="GCE58306.1"/>
    <property type="molecule type" value="Genomic_DNA"/>
</dbReference>
<dbReference type="EC" id="2.7.11.1" evidence="3"/>
<evidence type="ECO:0000259" key="2">
    <source>
        <dbReference type="PROSITE" id="PS50011"/>
    </source>
</evidence>
<dbReference type="SUPFAM" id="SSF56436">
    <property type="entry name" value="C-type lectin-like"/>
    <property type="match status" value="2"/>
</dbReference>